<keyword evidence="2 9" id="KW-0813">Transport</keyword>
<sequence>MRLNKLTLALTVACGAPLSVAYAQETTVLEKITVSASPIHQHEVFDVPSQVDSVSGQAKAQLESGSLGEMLANMPGVNNLSAGAQSGKPVIRGMTGERVKVLSNGASTDYQAYGTRHLPNIDPYLAERIEVIRGPQSVLYGSEALGGVVNVLAPQMPFSQAAQGEADIEYNSNNNETHLGVKMGSGSDKFALTVGASMRKGDNYRVPFAATAVNPVPNPGGSPAPDSRPLFIGEVPFTNFQTRAANIGLGYREDWGQVTLRHSVWRSKQNYLGVESEDGGEFEPLAAGQILENQETQLAAEVFADDWVIKPSWVYTVNDREASHDLPYESMAEDKGTDHYLDLQVVRHDWKLAAEHPNIGDFEGEIGVEVTRKEQRLLSGHLTPSADVDKQAVYLFEEADYERWLVQFGARYDWHKVAAPLDGNNEHFVEAGVFDGTNNTRDFAVWSGSLGATYRLTEEWSLAGNVARGFRAPSIFELYAGGEHGGVQAYQIGNPDLQAEIALNTDLSLRWDNGTTQMVLTAYQNRVDNYIYLANTGNYRCSEAGQESGACTENTVSSEPGAGLIPEMQAEQTDALIRGVEFNLEHRWNRRFQSALAVEWIQGRDQNQARDLPLIPANNLFVKNSFYAADWQALKQQQWTLETKLVASKDSAGAYEPFSQFDGMTIGTASTKGYALWNLRYSAQIATQGKEKVQLNFAVENLFDRAYVDFLDTYKGYTLAQGRNLKLNLRVDF</sequence>
<evidence type="ECO:0000256" key="8">
    <source>
        <dbReference type="ARBA" id="ARBA00023237"/>
    </source>
</evidence>
<feature type="signal peptide" evidence="12">
    <location>
        <begin position="1"/>
        <end position="23"/>
    </location>
</feature>
<dbReference type="PROSITE" id="PS01156">
    <property type="entry name" value="TONB_DEPENDENT_REC_2"/>
    <property type="match status" value="1"/>
</dbReference>
<evidence type="ECO:0000256" key="1">
    <source>
        <dbReference type="ARBA" id="ARBA00004571"/>
    </source>
</evidence>
<dbReference type="Pfam" id="PF07715">
    <property type="entry name" value="Plug"/>
    <property type="match status" value="1"/>
</dbReference>
<dbReference type="Gene3D" id="2.40.170.20">
    <property type="entry name" value="TonB-dependent receptor, beta-barrel domain"/>
    <property type="match status" value="1"/>
</dbReference>
<feature type="domain" description="TonB-dependent receptor plug" evidence="14">
    <location>
        <begin position="45"/>
        <end position="148"/>
    </location>
</feature>
<keyword evidence="4 9" id="KW-0812">Transmembrane</keyword>
<evidence type="ECO:0000313" key="15">
    <source>
        <dbReference type="EMBL" id="BBP46970.1"/>
    </source>
</evidence>
<gene>
    <name evidence="15" type="ORF">THMIRHAS_23430</name>
</gene>
<evidence type="ECO:0000256" key="11">
    <source>
        <dbReference type="RuleBase" id="RU003357"/>
    </source>
</evidence>
<feature type="domain" description="TonB-dependent receptor-like beta-barrel" evidence="13">
    <location>
        <begin position="206"/>
        <end position="702"/>
    </location>
</feature>
<dbReference type="PANTHER" id="PTHR30069">
    <property type="entry name" value="TONB-DEPENDENT OUTER MEMBRANE RECEPTOR"/>
    <property type="match status" value="1"/>
</dbReference>
<evidence type="ECO:0000256" key="10">
    <source>
        <dbReference type="PROSITE-ProRule" id="PRU10144"/>
    </source>
</evidence>
<dbReference type="GO" id="GO:0044718">
    <property type="term" value="P:siderophore transmembrane transport"/>
    <property type="evidence" value="ECO:0007669"/>
    <property type="project" value="TreeGrafter"/>
</dbReference>
<evidence type="ECO:0000256" key="3">
    <source>
        <dbReference type="ARBA" id="ARBA00022452"/>
    </source>
</evidence>
<dbReference type="Pfam" id="PF00593">
    <property type="entry name" value="TonB_dep_Rec_b-barrel"/>
    <property type="match status" value="1"/>
</dbReference>
<keyword evidence="5 12" id="KW-0732">Signal</keyword>
<organism evidence="15 16">
    <name type="scientific">Thiosulfatimonas sediminis</name>
    <dbReference type="NCBI Taxonomy" id="2675054"/>
    <lineage>
        <taxon>Bacteria</taxon>
        <taxon>Pseudomonadati</taxon>
        <taxon>Pseudomonadota</taxon>
        <taxon>Gammaproteobacteria</taxon>
        <taxon>Thiotrichales</taxon>
        <taxon>Piscirickettsiaceae</taxon>
        <taxon>Thiosulfatimonas</taxon>
    </lineage>
</organism>
<dbReference type="Proteomes" id="UP000501726">
    <property type="component" value="Chromosome"/>
</dbReference>
<evidence type="ECO:0000259" key="14">
    <source>
        <dbReference type="Pfam" id="PF07715"/>
    </source>
</evidence>
<keyword evidence="8 9" id="KW-0998">Cell outer membrane</keyword>
<dbReference type="InterPro" id="IPR000531">
    <property type="entry name" value="Beta-barrel_TonB"/>
</dbReference>
<dbReference type="InterPro" id="IPR010917">
    <property type="entry name" value="TonB_rcpt_CS"/>
</dbReference>
<protein>
    <submittedName>
        <fullName evidence="15">Ligand-gated channel</fullName>
    </submittedName>
</protein>
<comment type="similarity">
    <text evidence="9 11">Belongs to the TonB-dependent receptor family.</text>
</comment>
<dbReference type="SUPFAM" id="SSF56935">
    <property type="entry name" value="Porins"/>
    <property type="match status" value="1"/>
</dbReference>
<dbReference type="InterPro" id="IPR037066">
    <property type="entry name" value="Plug_dom_sf"/>
</dbReference>
<evidence type="ECO:0000256" key="12">
    <source>
        <dbReference type="SAM" id="SignalP"/>
    </source>
</evidence>
<dbReference type="InterPro" id="IPR036942">
    <property type="entry name" value="Beta-barrel_TonB_sf"/>
</dbReference>
<dbReference type="AlphaFoldDB" id="A0A6F8PYD0"/>
<dbReference type="PANTHER" id="PTHR30069:SF40">
    <property type="entry name" value="TONB-DEPENDENT RECEPTOR NMB0964-RELATED"/>
    <property type="match status" value="1"/>
</dbReference>
<dbReference type="GO" id="GO:0009279">
    <property type="term" value="C:cell outer membrane"/>
    <property type="evidence" value="ECO:0007669"/>
    <property type="project" value="UniProtKB-SubCell"/>
</dbReference>
<evidence type="ECO:0000313" key="16">
    <source>
        <dbReference type="Proteomes" id="UP000501726"/>
    </source>
</evidence>
<evidence type="ECO:0000259" key="13">
    <source>
        <dbReference type="Pfam" id="PF00593"/>
    </source>
</evidence>
<comment type="subcellular location">
    <subcellularLocation>
        <location evidence="1 9">Cell outer membrane</location>
        <topology evidence="1 9">Multi-pass membrane protein</topology>
    </subcellularLocation>
</comment>
<dbReference type="PROSITE" id="PS52016">
    <property type="entry name" value="TONB_DEPENDENT_REC_3"/>
    <property type="match status" value="1"/>
</dbReference>
<dbReference type="CDD" id="cd01347">
    <property type="entry name" value="ligand_gated_channel"/>
    <property type="match status" value="1"/>
</dbReference>
<dbReference type="Gene3D" id="2.170.130.10">
    <property type="entry name" value="TonB-dependent receptor, plug domain"/>
    <property type="match status" value="1"/>
</dbReference>
<dbReference type="GO" id="GO:0015344">
    <property type="term" value="F:siderophore uptake transmembrane transporter activity"/>
    <property type="evidence" value="ECO:0007669"/>
    <property type="project" value="TreeGrafter"/>
</dbReference>
<evidence type="ECO:0000256" key="7">
    <source>
        <dbReference type="ARBA" id="ARBA00023136"/>
    </source>
</evidence>
<evidence type="ECO:0000256" key="9">
    <source>
        <dbReference type="PROSITE-ProRule" id="PRU01360"/>
    </source>
</evidence>
<reference evidence="16" key="1">
    <citation type="submission" date="2019-11" db="EMBL/GenBank/DDBJ databases">
        <title>Isolation and characterization of two novel species in the genus Thiomicrorhabdus.</title>
        <authorList>
            <person name="Mochizuki J."/>
            <person name="Kojima H."/>
            <person name="Fukui M."/>
        </authorList>
    </citation>
    <scope>NUCLEOTIDE SEQUENCE [LARGE SCALE GENOMIC DNA]</scope>
    <source>
        <strain evidence="16">aks77</strain>
    </source>
</reference>
<name>A0A6F8PYD0_9GAMM</name>
<keyword evidence="7 9" id="KW-0472">Membrane</keyword>
<dbReference type="InterPro" id="IPR039426">
    <property type="entry name" value="TonB-dep_rcpt-like"/>
</dbReference>
<feature type="chain" id="PRO_5026116347" evidence="12">
    <location>
        <begin position="24"/>
        <end position="733"/>
    </location>
</feature>
<feature type="short sequence motif" description="TonB C-terminal box" evidence="10">
    <location>
        <begin position="716"/>
        <end position="733"/>
    </location>
</feature>
<evidence type="ECO:0000256" key="4">
    <source>
        <dbReference type="ARBA" id="ARBA00022692"/>
    </source>
</evidence>
<keyword evidence="16" id="KW-1185">Reference proteome</keyword>
<dbReference type="EMBL" id="AP021889">
    <property type="protein sequence ID" value="BBP46970.1"/>
    <property type="molecule type" value="Genomic_DNA"/>
</dbReference>
<keyword evidence="6 11" id="KW-0798">TonB box</keyword>
<evidence type="ECO:0000256" key="5">
    <source>
        <dbReference type="ARBA" id="ARBA00022729"/>
    </source>
</evidence>
<accession>A0A6F8PYD0</accession>
<evidence type="ECO:0000256" key="2">
    <source>
        <dbReference type="ARBA" id="ARBA00022448"/>
    </source>
</evidence>
<dbReference type="InterPro" id="IPR012910">
    <property type="entry name" value="Plug_dom"/>
</dbReference>
<keyword evidence="3 9" id="KW-1134">Transmembrane beta strand</keyword>
<dbReference type="KEGG" id="tse:THMIRHAS_23430"/>
<evidence type="ECO:0000256" key="6">
    <source>
        <dbReference type="ARBA" id="ARBA00023077"/>
    </source>
</evidence>
<proteinExistence type="inferred from homology"/>